<name>A0A927N5N1_9ACTN</name>
<sequence length="322" mass="34514">MSYLEGIMVGMASISWTADHIPDLSGRTAVVTGANSGLGFRVAVELARYGATVVMACRDLRRGETALKQLGQEVGRSSVELRQLDLSDLSSVRAFATEMKTAHRVLDILVNNAGIMAIPRQQTADGFEMQLGVNHLGHFALTGALLPCLAAAPDAKVVTVSSQMHAIGSIAFEDLMSERRYGPWRAYGQSKLANLLFTFELQRRVDRAGLRISSLASHPGYAATNLQTAALQTRKQAWIRQAGETVTRIVAQSAAQGALPTLYAATMTDARGGEFFGPDSFGGSRGFPTRVKASAKAYNPPTAAQLWHRSTELTGVDYAALA</sequence>
<dbReference type="CDD" id="cd05327">
    <property type="entry name" value="retinol-DH_like_SDR_c_like"/>
    <property type="match status" value="1"/>
</dbReference>
<dbReference type="Gene3D" id="3.40.50.720">
    <property type="entry name" value="NAD(P)-binding Rossmann-like Domain"/>
    <property type="match status" value="1"/>
</dbReference>
<dbReference type="AlphaFoldDB" id="A0A927N5N1"/>
<dbReference type="GO" id="GO:0016491">
    <property type="term" value="F:oxidoreductase activity"/>
    <property type="evidence" value="ECO:0007669"/>
    <property type="project" value="UniProtKB-KW"/>
</dbReference>
<dbReference type="PRINTS" id="PR00081">
    <property type="entry name" value="GDHRDH"/>
</dbReference>
<accession>A0A927N5N1</accession>
<dbReference type="RefSeq" id="WP_238361676.1">
    <property type="nucleotide sequence ID" value="NZ_BAABJL010000162.1"/>
</dbReference>
<dbReference type="Pfam" id="PF00106">
    <property type="entry name" value="adh_short"/>
    <property type="match status" value="1"/>
</dbReference>
<evidence type="ECO:0000313" key="3">
    <source>
        <dbReference type="Proteomes" id="UP000638648"/>
    </source>
</evidence>
<dbReference type="Proteomes" id="UP000638648">
    <property type="component" value="Unassembled WGS sequence"/>
</dbReference>
<dbReference type="InterPro" id="IPR002347">
    <property type="entry name" value="SDR_fam"/>
</dbReference>
<dbReference type="PANTHER" id="PTHR43157:SF31">
    <property type="entry name" value="PHOSPHATIDYLINOSITOL-GLYCAN BIOSYNTHESIS CLASS F PROTEIN"/>
    <property type="match status" value="1"/>
</dbReference>
<dbReference type="NCBIfam" id="NF004846">
    <property type="entry name" value="PRK06197.1"/>
    <property type="match status" value="1"/>
</dbReference>
<dbReference type="InterPro" id="IPR036291">
    <property type="entry name" value="NAD(P)-bd_dom_sf"/>
</dbReference>
<reference evidence="2" key="1">
    <citation type="submission" date="2020-10" db="EMBL/GenBank/DDBJ databases">
        <title>Sequencing the genomes of 1000 actinobacteria strains.</title>
        <authorList>
            <person name="Klenk H.-P."/>
        </authorList>
    </citation>
    <scope>NUCLEOTIDE SEQUENCE</scope>
    <source>
        <strain evidence="2">DSM 45354</strain>
    </source>
</reference>
<dbReference type="SUPFAM" id="SSF51735">
    <property type="entry name" value="NAD(P)-binding Rossmann-fold domains"/>
    <property type="match status" value="1"/>
</dbReference>
<proteinExistence type="predicted"/>
<evidence type="ECO:0000313" key="2">
    <source>
        <dbReference type="EMBL" id="MBE1609417.1"/>
    </source>
</evidence>
<keyword evidence="1" id="KW-0560">Oxidoreductase</keyword>
<organism evidence="2 3">
    <name type="scientific">Actinopolymorpha pittospori</name>
    <dbReference type="NCBI Taxonomy" id="648752"/>
    <lineage>
        <taxon>Bacteria</taxon>
        <taxon>Bacillati</taxon>
        <taxon>Actinomycetota</taxon>
        <taxon>Actinomycetes</taxon>
        <taxon>Propionibacteriales</taxon>
        <taxon>Actinopolymorphaceae</taxon>
        <taxon>Actinopolymorpha</taxon>
    </lineage>
</organism>
<protein>
    <submittedName>
        <fullName evidence="2">NAD(P)-dependent dehydrogenase (Short-subunit alcohol dehydrogenase family)</fullName>
    </submittedName>
</protein>
<dbReference type="EMBL" id="JADBEM010000001">
    <property type="protein sequence ID" value="MBE1609417.1"/>
    <property type="molecule type" value="Genomic_DNA"/>
</dbReference>
<gene>
    <name evidence="2" type="ORF">HEB94_006265</name>
</gene>
<evidence type="ECO:0000256" key="1">
    <source>
        <dbReference type="ARBA" id="ARBA00023002"/>
    </source>
</evidence>
<keyword evidence="3" id="KW-1185">Reference proteome</keyword>
<comment type="caution">
    <text evidence="2">The sequence shown here is derived from an EMBL/GenBank/DDBJ whole genome shotgun (WGS) entry which is preliminary data.</text>
</comment>
<dbReference type="NCBIfam" id="NF004513">
    <property type="entry name" value="PRK05854.1"/>
    <property type="match status" value="1"/>
</dbReference>
<dbReference type="PANTHER" id="PTHR43157">
    <property type="entry name" value="PHOSPHATIDYLINOSITOL-GLYCAN BIOSYNTHESIS CLASS F PROTEIN-RELATED"/>
    <property type="match status" value="1"/>
</dbReference>